<sequence>MTMQQLGIERLAEGLREQTKAFSGVVRGMDPERRVPTCPQWRVRDLVAHIGQAHRWAAGIVRAGAAEAVPDPRDVDPGAPGAWPRWLADGVTDLVTAVRGTPPEATVWTFLGAGPAVFWLRRMLHDTCVHHADAALASDTAFRVAPDLAADAICELLDLLCAPGAEAVKPALAELRGHGERLQLQAKGPAAPGWVVTRTAQGPTWERGPAAADVAVTGTVQDLLLLLHRRLSPTAVTITGDRALLDHWLTHTAL</sequence>
<dbReference type="GO" id="GO:0046872">
    <property type="term" value="F:metal ion binding"/>
    <property type="evidence" value="ECO:0007669"/>
    <property type="project" value="InterPro"/>
</dbReference>
<reference evidence="3 4" key="1">
    <citation type="submission" date="2020-08" db="EMBL/GenBank/DDBJ databases">
        <title>Genomic Encyclopedia of Type Strains, Phase III (KMG-III): the genomes of soil and plant-associated and newly described type strains.</title>
        <authorList>
            <person name="Whitman W."/>
        </authorList>
    </citation>
    <scope>NUCLEOTIDE SEQUENCE [LARGE SCALE GENOMIC DNA]</scope>
    <source>
        <strain evidence="3 4">CECT 8305</strain>
    </source>
</reference>
<dbReference type="PANTHER" id="PTHR40758:SF1">
    <property type="entry name" value="CONSERVED PROTEIN"/>
    <property type="match status" value="1"/>
</dbReference>
<dbReference type="SUPFAM" id="SSF109854">
    <property type="entry name" value="DinB/YfiT-like putative metalloenzymes"/>
    <property type="match status" value="1"/>
</dbReference>
<dbReference type="Gene3D" id="1.20.120.450">
    <property type="entry name" value="dinb family like domain"/>
    <property type="match status" value="1"/>
</dbReference>
<organism evidence="3 4">
    <name type="scientific">Streptomyces zagrosensis</name>
    <dbReference type="NCBI Taxonomy" id="1042984"/>
    <lineage>
        <taxon>Bacteria</taxon>
        <taxon>Bacillati</taxon>
        <taxon>Actinomycetota</taxon>
        <taxon>Actinomycetes</taxon>
        <taxon>Kitasatosporales</taxon>
        <taxon>Streptomycetaceae</taxon>
        <taxon>Streptomyces</taxon>
    </lineage>
</organism>
<feature type="domain" description="Mycothiol-dependent maleylpyruvate isomerase metal-binding" evidence="2">
    <location>
        <begin position="16"/>
        <end position="135"/>
    </location>
</feature>
<feature type="domain" description="MDMPI C-terminal" evidence="1">
    <location>
        <begin position="147"/>
        <end position="246"/>
    </location>
</feature>
<evidence type="ECO:0000259" key="2">
    <source>
        <dbReference type="Pfam" id="PF11716"/>
    </source>
</evidence>
<evidence type="ECO:0000313" key="3">
    <source>
        <dbReference type="EMBL" id="MBB5938936.1"/>
    </source>
</evidence>
<evidence type="ECO:0000313" key="4">
    <source>
        <dbReference type="Proteomes" id="UP000588098"/>
    </source>
</evidence>
<gene>
    <name evidence="3" type="ORF">FHS42_006027</name>
</gene>
<keyword evidence="4" id="KW-1185">Reference proteome</keyword>
<name>A0A7W9QER7_9ACTN</name>
<dbReference type="AlphaFoldDB" id="A0A7W9QER7"/>
<dbReference type="InterPro" id="IPR017517">
    <property type="entry name" value="Maleyloyr_isom"/>
</dbReference>
<dbReference type="Pfam" id="PF11716">
    <property type="entry name" value="MDMPI_N"/>
    <property type="match status" value="1"/>
</dbReference>
<evidence type="ECO:0000259" key="1">
    <source>
        <dbReference type="Pfam" id="PF07398"/>
    </source>
</evidence>
<protein>
    <submittedName>
        <fullName evidence="3">Uncharacterized protein (TIGR03083 family)</fullName>
    </submittedName>
</protein>
<dbReference type="InterPro" id="IPR010872">
    <property type="entry name" value="MDMPI_C-term_domain"/>
</dbReference>
<dbReference type="Proteomes" id="UP000588098">
    <property type="component" value="Unassembled WGS sequence"/>
</dbReference>
<dbReference type="NCBIfam" id="TIGR03083">
    <property type="entry name" value="maleylpyruvate isomerase family mycothiol-dependent enzyme"/>
    <property type="match status" value="1"/>
</dbReference>
<dbReference type="InterPro" id="IPR024344">
    <property type="entry name" value="MDMPI_metal-binding"/>
</dbReference>
<dbReference type="Pfam" id="PF07398">
    <property type="entry name" value="MDMPI_C"/>
    <property type="match status" value="1"/>
</dbReference>
<dbReference type="InterPro" id="IPR034660">
    <property type="entry name" value="DinB/YfiT-like"/>
</dbReference>
<dbReference type="PANTHER" id="PTHR40758">
    <property type="entry name" value="CONSERVED PROTEIN"/>
    <property type="match status" value="1"/>
</dbReference>
<accession>A0A7W9QER7</accession>
<comment type="caution">
    <text evidence="3">The sequence shown here is derived from an EMBL/GenBank/DDBJ whole genome shotgun (WGS) entry which is preliminary data.</text>
</comment>
<dbReference type="GO" id="GO:0005886">
    <property type="term" value="C:plasma membrane"/>
    <property type="evidence" value="ECO:0007669"/>
    <property type="project" value="TreeGrafter"/>
</dbReference>
<dbReference type="EMBL" id="JACHJL010000019">
    <property type="protein sequence ID" value="MBB5938936.1"/>
    <property type="molecule type" value="Genomic_DNA"/>
</dbReference>
<dbReference type="RefSeq" id="WP_221476966.1">
    <property type="nucleotide sequence ID" value="NZ_JACHJL010000019.1"/>
</dbReference>
<proteinExistence type="predicted"/>